<dbReference type="VEuPathDB" id="TriTrypDB:TRSC58_03537"/>
<feature type="region of interest" description="Disordered" evidence="1">
    <location>
        <begin position="174"/>
        <end position="197"/>
    </location>
</feature>
<dbReference type="OrthoDB" id="272459at2759"/>
<evidence type="ECO:0000313" key="2">
    <source>
        <dbReference type="EMBL" id="ESL08755.1"/>
    </source>
</evidence>
<evidence type="ECO:0000313" key="3">
    <source>
        <dbReference type="Proteomes" id="UP000031737"/>
    </source>
</evidence>
<accession>A0A061J357</accession>
<comment type="caution">
    <text evidence="2">The sequence shown here is derived from an EMBL/GenBank/DDBJ whole genome shotgun (WGS) entry which is preliminary data.</text>
</comment>
<dbReference type="PANTHER" id="PTHR38828">
    <property type="match status" value="1"/>
</dbReference>
<dbReference type="EMBL" id="AUPL01003537">
    <property type="protein sequence ID" value="ESL08755.1"/>
    <property type="molecule type" value="Genomic_DNA"/>
</dbReference>
<dbReference type="PANTHER" id="PTHR38828:SF3">
    <property type="match status" value="1"/>
</dbReference>
<organism evidence="2 3">
    <name type="scientific">Trypanosoma rangeli SC58</name>
    <dbReference type="NCBI Taxonomy" id="429131"/>
    <lineage>
        <taxon>Eukaryota</taxon>
        <taxon>Discoba</taxon>
        <taxon>Euglenozoa</taxon>
        <taxon>Kinetoplastea</taxon>
        <taxon>Metakinetoplastina</taxon>
        <taxon>Trypanosomatida</taxon>
        <taxon>Trypanosomatidae</taxon>
        <taxon>Trypanosoma</taxon>
        <taxon>Herpetosoma</taxon>
    </lineage>
</organism>
<dbReference type="Proteomes" id="UP000031737">
    <property type="component" value="Unassembled WGS sequence"/>
</dbReference>
<name>A0A061J357_TRYRA</name>
<gene>
    <name evidence="2" type="ORF">TRSC58_03537</name>
</gene>
<keyword evidence="3" id="KW-1185">Reference proteome</keyword>
<protein>
    <submittedName>
        <fullName evidence="2">Uncharacterized protein</fullName>
    </submittedName>
</protein>
<dbReference type="InterPro" id="IPR039963">
    <property type="entry name" value="Unchar_22kDa"/>
</dbReference>
<dbReference type="AlphaFoldDB" id="A0A061J357"/>
<evidence type="ECO:0000256" key="1">
    <source>
        <dbReference type="SAM" id="MobiDB-lite"/>
    </source>
</evidence>
<sequence>MYPEEGEAPAAVKLTKEREERLVARLHDQSMAHRQETLRELETRLYPTMPPKRLAKETIESSVTRQVNQEMAARQAAREEREARIQESYKTRKLPAEEVDRSVESLYTESIQRKKANMEESRKRYLYAGPPVIQKKFSDIREYVTRLAVPKKREFTVDEINKIYGLATESFKETGTSDGLDANADAVAGETQHGLQR</sequence>
<proteinExistence type="predicted"/>
<reference evidence="2 3" key="1">
    <citation type="submission" date="2013-07" db="EMBL/GenBank/DDBJ databases">
        <authorList>
            <person name="Stoco P.H."/>
            <person name="Wagner G."/>
            <person name="Gerber A."/>
            <person name="Zaha A."/>
            <person name="Thompson C."/>
            <person name="Bartholomeu D.C."/>
            <person name="Luckemeyer D.D."/>
            <person name="Bahia D."/>
            <person name="Loreto E."/>
            <person name="Prestes E.B."/>
            <person name="Lima F.M."/>
            <person name="Rodrigues-Luiz G."/>
            <person name="Vallejo G.A."/>
            <person name="Filho J.F."/>
            <person name="Monteiro K.M."/>
            <person name="Tyler K.M."/>
            <person name="de Almeida L.G."/>
            <person name="Ortiz M.F."/>
            <person name="Siervo M.A."/>
            <person name="de Moraes M.H."/>
            <person name="Cunha O.L."/>
            <person name="Mendonca-Neto R."/>
            <person name="Silva R."/>
            <person name="Teixeira S.M."/>
            <person name="Murta S.M."/>
            <person name="Sincero T.C."/>
            <person name="Mendes T.A."/>
            <person name="Urmenyi T.P."/>
            <person name="Silva V.G."/>
            <person name="da Rocha W.D."/>
            <person name="Andersson B."/>
            <person name="Romanha A.J."/>
            <person name="Steindel M."/>
            <person name="de Vasconcelos A.T."/>
            <person name="Grisard E.C."/>
        </authorList>
    </citation>
    <scope>NUCLEOTIDE SEQUENCE [LARGE SCALE GENOMIC DNA]</scope>
    <source>
        <strain evidence="2 3">SC58</strain>
    </source>
</reference>